<comment type="caution">
    <text evidence="5">The sequence shown here is derived from an EMBL/GenBank/DDBJ whole genome shotgun (WGS) entry which is preliminary data.</text>
</comment>
<dbReference type="SUPFAM" id="SSF49503">
    <property type="entry name" value="Cupredoxins"/>
    <property type="match status" value="1"/>
</dbReference>
<feature type="region of interest" description="Disordered" evidence="1">
    <location>
        <begin position="157"/>
        <end position="190"/>
    </location>
</feature>
<feature type="chain" id="PRO_5025676538" evidence="3">
    <location>
        <begin position="22"/>
        <end position="219"/>
    </location>
</feature>
<dbReference type="PANTHER" id="PTHR33021">
    <property type="entry name" value="BLUE COPPER PROTEIN"/>
    <property type="match status" value="1"/>
</dbReference>
<dbReference type="InterPro" id="IPR008972">
    <property type="entry name" value="Cupredoxin"/>
</dbReference>
<dbReference type="OrthoDB" id="686200at2759"/>
<keyword evidence="3" id="KW-0732">Signal</keyword>
<evidence type="ECO:0000259" key="4">
    <source>
        <dbReference type="PROSITE" id="PS51485"/>
    </source>
</evidence>
<reference evidence="5 6" key="1">
    <citation type="journal article" date="2019" name="Plant Biotechnol. J.">
        <title>The red bayberry genome and genetic basis of sex determination.</title>
        <authorList>
            <person name="Jia H.M."/>
            <person name="Jia H.J."/>
            <person name="Cai Q.L."/>
            <person name="Wang Y."/>
            <person name="Zhao H.B."/>
            <person name="Yang W.F."/>
            <person name="Wang G.Y."/>
            <person name="Li Y.H."/>
            <person name="Zhan D.L."/>
            <person name="Shen Y.T."/>
            <person name="Niu Q.F."/>
            <person name="Chang L."/>
            <person name="Qiu J."/>
            <person name="Zhao L."/>
            <person name="Xie H.B."/>
            <person name="Fu W.Y."/>
            <person name="Jin J."/>
            <person name="Li X.W."/>
            <person name="Jiao Y."/>
            <person name="Zhou C.C."/>
            <person name="Tu T."/>
            <person name="Chai C.Y."/>
            <person name="Gao J.L."/>
            <person name="Fan L.J."/>
            <person name="van de Weg E."/>
            <person name="Wang J.Y."/>
            <person name="Gao Z.S."/>
        </authorList>
    </citation>
    <scope>NUCLEOTIDE SEQUENCE [LARGE SCALE GENOMIC DNA]</scope>
    <source>
        <tissue evidence="5">Leaves</tissue>
    </source>
</reference>
<gene>
    <name evidence="5" type="ORF">CJ030_MR4G018807</name>
</gene>
<dbReference type="GO" id="GO:0009055">
    <property type="term" value="F:electron transfer activity"/>
    <property type="evidence" value="ECO:0007669"/>
    <property type="project" value="InterPro"/>
</dbReference>
<name>A0A6A1VQ29_9ROSI</name>
<dbReference type="Pfam" id="PF02298">
    <property type="entry name" value="Cu_bind_like"/>
    <property type="match status" value="1"/>
</dbReference>
<proteinExistence type="predicted"/>
<dbReference type="AlphaFoldDB" id="A0A6A1VQ29"/>
<protein>
    <submittedName>
        <fullName evidence="5">Blue copper protein</fullName>
    </submittedName>
</protein>
<keyword evidence="2" id="KW-1133">Transmembrane helix</keyword>
<dbReference type="CDD" id="cd04216">
    <property type="entry name" value="Phytocyanin"/>
    <property type="match status" value="1"/>
</dbReference>
<dbReference type="InterPro" id="IPR039391">
    <property type="entry name" value="Phytocyanin-like"/>
</dbReference>
<feature type="domain" description="Phytocyanin" evidence="4">
    <location>
        <begin position="22"/>
        <end position="155"/>
    </location>
</feature>
<dbReference type="InterPro" id="IPR003245">
    <property type="entry name" value="Phytocyanin_dom"/>
</dbReference>
<dbReference type="Gene3D" id="2.60.40.420">
    <property type="entry name" value="Cupredoxins - blue copper proteins"/>
    <property type="match status" value="1"/>
</dbReference>
<dbReference type="EMBL" id="RXIC02000022">
    <property type="protein sequence ID" value="KAB1215022.1"/>
    <property type="molecule type" value="Genomic_DNA"/>
</dbReference>
<feature type="signal peptide" evidence="3">
    <location>
        <begin position="1"/>
        <end position="21"/>
    </location>
</feature>
<accession>A0A6A1VQ29</accession>
<evidence type="ECO:0000313" key="5">
    <source>
        <dbReference type="EMBL" id="KAB1215022.1"/>
    </source>
</evidence>
<evidence type="ECO:0000256" key="1">
    <source>
        <dbReference type="SAM" id="MobiDB-lite"/>
    </source>
</evidence>
<evidence type="ECO:0000256" key="3">
    <source>
        <dbReference type="SAM" id="SignalP"/>
    </source>
</evidence>
<keyword evidence="2" id="KW-0472">Membrane</keyword>
<organism evidence="5 6">
    <name type="scientific">Morella rubra</name>
    <name type="common">Chinese bayberry</name>
    <dbReference type="NCBI Taxonomy" id="262757"/>
    <lineage>
        <taxon>Eukaryota</taxon>
        <taxon>Viridiplantae</taxon>
        <taxon>Streptophyta</taxon>
        <taxon>Embryophyta</taxon>
        <taxon>Tracheophyta</taxon>
        <taxon>Spermatophyta</taxon>
        <taxon>Magnoliopsida</taxon>
        <taxon>eudicotyledons</taxon>
        <taxon>Gunneridae</taxon>
        <taxon>Pentapetalae</taxon>
        <taxon>rosids</taxon>
        <taxon>fabids</taxon>
        <taxon>Fagales</taxon>
        <taxon>Myricaceae</taxon>
        <taxon>Morella</taxon>
    </lineage>
</organism>
<dbReference type="PANTHER" id="PTHR33021:SF350">
    <property type="entry name" value="UCLACYANIN-2"/>
    <property type="match status" value="1"/>
</dbReference>
<dbReference type="PROSITE" id="PS51485">
    <property type="entry name" value="PHYTOCYANIN"/>
    <property type="match status" value="1"/>
</dbReference>
<dbReference type="GO" id="GO:0005886">
    <property type="term" value="C:plasma membrane"/>
    <property type="evidence" value="ECO:0007669"/>
    <property type="project" value="TreeGrafter"/>
</dbReference>
<feature type="transmembrane region" description="Helical" evidence="2">
    <location>
        <begin position="199"/>
        <end position="218"/>
    </location>
</feature>
<feature type="compositionally biased region" description="Pro residues" evidence="1">
    <location>
        <begin position="179"/>
        <end position="188"/>
    </location>
</feature>
<sequence>MAMQAVALLITLLLATPVVYGAQHIVGGSSGWVQSGDYSTWAAGETFTVDDTLAIAPTFKEGLWNMDKNLNKPDTGILKNWHPELSTRMFNYGSSHGVDQVSQTDYTNCNAGNAIQSYQGGSTTIKLSNPGPMYFMCPTIGHCAGGMKLAVNVVAASTTPSGTTPSPPSTAPTTTPSTTVPPPPPPPAHSGAATISCSMISNLVFGFLLLLATMFAYMG</sequence>
<dbReference type="Proteomes" id="UP000516437">
    <property type="component" value="Chromosome 4"/>
</dbReference>
<evidence type="ECO:0000313" key="6">
    <source>
        <dbReference type="Proteomes" id="UP000516437"/>
    </source>
</evidence>
<keyword evidence="2" id="KW-0812">Transmembrane</keyword>
<evidence type="ECO:0000256" key="2">
    <source>
        <dbReference type="SAM" id="Phobius"/>
    </source>
</evidence>
<keyword evidence="6" id="KW-1185">Reference proteome</keyword>